<dbReference type="AlphaFoldDB" id="A0A845D8W6"/>
<evidence type="ECO:0000256" key="1">
    <source>
        <dbReference type="PIRSR" id="PIRSR640198-1"/>
    </source>
</evidence>
<comment type="caution">
    <text evidence="4">The sequence shown here is derived from an EMBL/GenBank/DDBJ whole genome shotgun (WGS) entry which is preliminary data.</text>
</comment>
<dbReference type="PROSITE" id="PS51459">
    <property type="entry name" value="FIDO"/>
    <property type="match status" value="1"/>
</dbReference>
<keyword evidence="2" id="KW-0547">Nucleotide-binding</keyword>
<evidence type="ECO:0000259" key="3">
    <source>
        <dbReference type="PROSITE" id="PS51459"/>
    </source>
</evidence>
<keyword evidence="2" id="KW-0067">ATP-binding</keyword>
<dbReference type="EMBL" id="VXOY01000011">
    <property type="protein sequence ID" value="MYE38170.1"/>
    <property type="molecule type" value="Genomic_DNA"/>
</dbReference>
<evidence type="ECO:0000313" key="5">
    <source>
        <dbReference type="Proteomes" id="UP000449092"/>
    </source>
</evidence>
<dbReference type="InterPro" id="IPR036597">
    <property type="entry name" value="Fido-like_dom_sf"/>
</dbReference>
<name>A0A845D8W6_9BACT</name>
<dbReference type="Gene3D" id="1.10.3290.10">
    <property type="entry name" value="Fido-like domain"/>
    <property type="match status" value="1"/>
</dbReference>
<dbReference type="GO" id="GO:0005524">
    <property type="term" value="F:ATP binding"/>
    <property type="evidence" value="ECO:0007669"/>
    <property type="project" value="UniProtKB-KW"/>
</dbReference>
<dbReference type="SUPFAM" id="SSF140931">
    <property type="entry name" value="Fic-like"/>
    <property type="match status" value="1"/>
</dbReference>
<evidence type="ECO:0000256" key="2">
    <source>
        <dbReference type="PIRSR" id="PIRSR640198-2"/>
    </source>
</evidence>
<accession>A0A845D8W6</accession>
<organism evidence="4 5">
    <name type="scientific">Candidatus Spechtbacteria bacterium SB0662_bin_43</name>
    <dbReference type="NCBI Taxonomy" id="2604897"/>
    <lineage>
        <taxon>Bacteria</taxon>
        <taxon>Candidatus Spechtiibacteriota</taxon>
    </lineage>
</organism>
<proteinExistence type="predicted"/>
<protein>
    <submittedName>
        <fullName evidence="4">Fic family protein</fullName>
    </submittedName>
</protein>
<feature type="active site" evidence="1">
    <location>
        <position position="188"/>
    </location>
</feature>
<gene>
    <name evidence="4" type="ORF">F4X82_01460</name>
</gene>
<evidence type="ECO:0000313" key="4">
    <source>
        <dbReference type="EMBL" id="MYE38170.1"/>
    </source>
</evidence>
<dbReference type="PANTHER" id="PTHR13504">
    <property type="entry name" value="FIDO DOMAIN-CONTAINING PROTEIN DDB_G0283145"/>
    <property type="match status" value="1"/>
</dbReference>
<dbReference type="Proteomes" id="UP000449092">
    <property type="component" value="Unassembled WGS sequence"/>
</dbReference>
<reference evidence="4 5" key="1">
    <citation type="submission" date="2019-09" db="EMBL/GenBank/DDBJ databases">
        <title>Characterisation of the sponge microbiome using genome-centric metagenomics.</title>
        <authorList>
            <person name="Engelberts J.P."/>
            <person name="Robbins S.J."/>
            <person name="De Goeij J.M."/>
            <person name="Aranda M."/>
            <person name="Bell S.C."/>
            <person name="Webster N.S."/>
        </authorList>
    </citation>
    <scope>NUCLEOTIDE SEQUENCE [LARGE SCALE GENOMIC DNA]</scope>
    <source>
        <strain evidence="4">SB0662_bin_43</strain>
    </source>
</reference>
<dbReference type="InterPro" id="IPR040198">
    <property type="entry name" value="Fido_containing"/>
</dbReference>
<dbReference type="Pfam" id="PF02661">
    <property type="entry name" value="Fic"/>
    <property type="match status" value="1"/>
</dbReference>
<feature type="binding site" evidence="2">
    <location>
        <begin position="192"/>
        <end position="199"/>
    </location>
    <ligand>
        <name>ATP</name>
        <dbReference type="ChEBI" id="CHEBI:30616"/>
    </ligand>
</feature>
<dbReference type="InterPro" id="IPR003812">
    <property type="entry name" value="Fido"/>
</dbReference>
<feature type="domain" description="Fido" evidence="3">
    <location>
        <begin position="107"/>
        <end position="253"/>
    </location>
</feature>
<dbReference type="PANTHER" id="PTHR13504:SF38">
    <property type="entry name" value="FIDO DOMAIN-CONTAINING PROTEIN"/>
    <property type="match status" value="1"/>
</dbReference>
<feature type="binding site" evidence="2">
    <location>
        <begin position="230"/>
        <end position="231"/>
    </location>
    <ligand>
        <name>ATP</name>
        <dbReference type="ChEBI" id="CHEBI:30616"/>
    </ligand>
</feature>
<sequence length="356" mass="40607">MNVEKLKIPSNFQYDHDPLDMAVASIGQCDALINNSFIDVGLLLSLLMLKESETTSRMEGTKITFEDLVLSDEGVGGIGKRSPVEEARGVTYAILEGNKMLKDGLPISNRFIKAMHRSLMRHAQYENKNVIPGEFRNVNVRVGRYRPPDHQHVPDLMSYLEQYIHNQEINISPLIKVGIIHAQFERIHPFADGNGRIGRLLISFLLKEYGFTSRVSYFISPYVEQQKNYYYDGLEFIEYDGGWDRWITTFLGLVKGSSGNTIRIIEMLNSLYMDGDFLNFHNKNSQHIKNFIFNKPIFTVSQLKLYLEKQSVYLSTSGIKNQLNGSDDVTILRQSKGKSENVYKCNKIAGILTDIS</sequence>